<dbReference type="GO" id="GO:0008270">
    <property type="term" value="F:zinc ion binding"/>
    <property type="evidence" value="ECO:0007669"/>
    <property type="project" value="UniProtKB-KW"/>
</dbReference>
<dbReference type="PANTHER" id="PTHR15898">
    <property type="entry name" value="BIFUNCTIONAL APOPTOSIS REGULATOR"/>
    <property type="match status" value="1"/>
</dbReference>
<keyword evidence="2 4" id="KW-0863">Zinc-finger</keyword>
<dbReference type="InterPro" id="IPR013083">
    <property type="entry name" value="Znf_RING/FYVE/PHD"/>
</dbReference>
<dbReference type="InterPro" id="IPR017907">
    <property type="entry name" value="Znf_RING_CS"/>
</dbReference>
<evidence type="ECO:0000259" key="6">
    <source>
        <dbReference type="PROSITE" id="PS50089"/>
    </source>
</evidence>
<dbReference type="GeneID" id="28901044"/>
<dbReference type="Gene3D" id="3.30.40.10">
    <property type="entry name" value="Zinc/RING finger domain, C3HC4 (zinc finger)"/>
    <property type="match status" value="1"/>
</dbReference>
<feature type="region of interest" description="Disordered" evidence="5">
    <location>
        <begin position="1"/>
        <end position="152"/>
    </location>
</feature>
<feature type="region of interest" description="Disordered" evidence="5">
    <location>
        <begin position="1138"/>
        <end position="1244"/>
    </location>
</feature>
<feature type="compositionally biased region" description="Polar residues" evidence="5">
    <location>
        <begin position="1190"/>
        <end position="1219"/>
    </location>
</feature>
<evidence type="ECO:0000313" key="8">
    <source>
        <dbReference type="Proteomes" id="UP000076632"/>
    </source>
</evidence>
<dbReference type="GO" id="GO:0043161">
    <property type="term" value="P:proteasome-mediated ubiquitin-dependent protein catabolic process"/>
    <property type="evidence" value="ECO:0007669"/>
    <property type="project" value="TreeGrafter"/>
</dbReference>
<dbReference type="RefSeq" id="XP_018190161.1">
    <property type="nucleotide sequence ID" value="XM_018335907.1"/>
</dbReference>
<feature type="compositionally biased region" description="Polar residues" evidence="5">
    <location>
        <begin position="998"/>
        <end position="1012"/>
    </location>
</feature>
<feature type="compositionally biased region" description="Polar residues" evidence="5">
    <location>
        <begin position="1139"/>
        <end position="1155"/>
    </location>
</feature>
<feature type="compositionally biased region" description="Low complexity" evidence="5">
    <location>
        <begin position="802"/>
        <end position="814"/>
    </location>
</feature>
<dbReference type="SUPFAM" id="SSF57850">
    <property type="entry name" value="RING/U-box"/>
    <property type="match status" value="1"/>
</dbReference>
<organism evidence="7 8">
    <name type="scientific">Xylona heveae (strain CBS 132557 / TC161)</name>
    <dbReference type="NCBI Taxonomy" id="1328760"/>
    <lineage>
        <taxon>Eukaryota</taxon>
        <taxon>Fungi</taxon>
        <taxon>Dikarya</taxon>
        <taxon>Ascomycota</taxon>
        <taxon>Pezizomycotina</taxon>
        <taxon>Xylonomycetes</taxon>
        <taxon>Xylonales</taxon>
        <taxon>Xylonaceae</taxon>
        <taxon>Xylona</taxon>
    </lineage>
</organism>
<dbReference type="InParanoid" id="A0A161TQI7"/>
<reference evidence="7 8" key="1">
    <citation type="journal article" date="2016" name="Fungal Biol.">
        <title>The genome of Xylona heveae provides a window into fungal endophytism.</title>
        <authorList>
            <person name="Gazis R."/>
            <person name="Kuo A."/>
            <person name="Riley R."/>
            <person name="LaButti K."/>
            <person name="Lipzen A."/>
            <person name="Lin J."/>
            <person name="Amirebrahimi M."/>
            <person name="Hesse C.N."/>
            <person name="Spatafora J.W."/>
            <person name="Henrissat B."/>
            <person name="Hainaut M."/>
            <person name="Grigoriev I.V."/>
            <person name="Hibbett D.S."/>
        </authorList>
    </citation>
    <scope>NUCLEOTIDE SEQUENCE [LARGE SCALE GENOMIC DNA]</scope>
    <source>
        <strain evidence="7 8">TC161</strain>
    </source>
</reference>
<dbReference type="GO" id="GO:0005634">
    <property type="term" value="C:nucleus"/>
    <property type="evidence" value="ECO:0007669"/>
    <property type="project" value="TreeGrafter"/>
</dbReference>
<feature type="compositionally biased region" description="Acidic residues" evidence="5">
    <location>
        <begin position="668"/>
        <end position="680"/>
    </location>
</feature>
<feature type="compositionally biased region" description="Low complexity" evidence="5">
    <location>
        <begin position="541"/>
        <end position="554"/>
    </location>
</feature>
<dbReference type="STRING" id="1328760.A0A161TQI7"/>
<feature type="domain" description="RING-type" evidence="6">
    <location>
        <begin position="184"/>
        <end position="225"/>
    </location>
</feature>
<dbReference type="CDD" id="cd16568">
    <property type="entry name" value="RING-HC_ScPSH1-like"/>
    <property type="match status" value="1"/>
</dbReference>
<feature type="compositionally biased region" description="Polar residues" evidence="5">
    <location>
        <begin position="569"/>
        <end position="581"/>
    </location>
</feature>
<feature type="compositionally biased region" description="Polar residues" evidence="5">
    <location>
        <begin position="815"/>
        <end position="824"/>
    </location>
</feature>
<feature type="compositionally biased region" description="Polar residues" evidence="5">
    <location>
        <begin position="70"/>
        <end position="80"/>
    </location>
</feature>
<gene>
    <name evidence="7" type="ORF">L228DRAFT_281663</name>
</gene>
<dbReference type="SMART" id="SM00184">
    <property type="entry name" value="RING"/>
    <property type="match status" value="1"/>
</dbReference>
<feature type="compositionally biased region" description="Acidic residues" evidence="5">
    <location>
        <begin position="590"/>
        <end position="604"/>
    </location>
</feature>
<feature type="compositionally biased region" description="Pro residues" evidence="5">
    <location>
        <begin position="826"/>
        <end position="843"/>
    </location>
</feature>
<dbReference type="PROSITE" id="PS00518">
    <property type="entry name" value="ZF_RING_1"/>
    <property type="match status" value="1"/>
</dbReference>
<dbReference type="PANTHER" id="PTHR15898:SF13">
    <property type="entry name" value="BIFUNCTIONAL APOPTOSIS REGULATOR"/>
    <property type="match status" value="1"/>
</dbReference>
<proteinExistence type="predicted"/>
<dbReference type="OrthoDB" id="6105938at2759"/>
<feature type="compositionally biased region" description="Acidic residues" evidence="5">
    <location>
        <begin position="441"/>
        <end position="475"/>
    </location>
</feature>
<feature type="compositionally biased region" description="Polar residues" evidence="5">
    <location>
        <begin position="1045"/>
        <end position="1076"/>
    </location>
</feature>
<dbReference type="OMA" id="EDGGCTQ"/>
<dbReference type="EMBL" id="KV407456">
    <property type="protein sequence ID" value="KZF24606.1"/>
    <property type="molecule type" value="Genomic_DNA"/>
</dbReference>
<evidence type="ECO:0000256" key="3">
    <source>
        <dbReference type="ARBA" id="ARBA00022833"/>
    </source>
</evidence>
<feature type="region of interest" description="Disordered" evidence="5">
    <location>
        <begin position="994"/>
        <end position="1086"/>
    </location>
</feature>
<dbReference type="InterPro" id="IPR001841">
    <property type="entry name" value="Znf_RING"/>
</dbReference>
<accession>A0A161TQI7</accession>
<feature type="compositionally biased region" description="Low complexity" evidence="5">
    <location>
        <begin position="936"/>
        <end position="951"/>
    </location>
</feature>
<evidence type="ECO:0000256" key="1">
    <source>
        <dbReference type="ARBA" id="ARBA00022723"/>
    </source>
</evidence>
<dbReference type="Pfam" id="PF13923">
    <property type="entry name" value="zf-C3HC4_2"/>
    <property type="match status" value="1"/>
</dbReference>
<evidence type="ECO:0000313" key="7">
    <source>
        <dbReference type="EMBL" id="KZF24606.1"/>
    </source>
</evidence>
<feature type="compositionally biased region" description="Polar residues" evidence="5">
    <location>
        <begin position="431"/>
        <end position="440"/>
    </location>
</feature>
<feature type="compositionally biased region" description="Low complexity" evidence="5">
    <location>
        <begin position="844"/>
        <end position="872"/>
    </location>
</feature>
<evidence type="ECO:0000256" key="5">
    <source>
        <dbReference type="SAM" id="MobiDB-lite"/>
    </source>
</evidence>
<keyword evidence="1" id="KW-0479">Metal-binding</keyword>
<evidence type="ECO:0000256" key="4">
    <source>
        <dbReference type="PROSITE-ProRule" id="PRU00175"/>
    </source>
</evidence>
<keyword evidence="8" id="KW-1185">Reference proteome</keyword>
<feature type="compositionally biased region" description="Polar residues" evidence="5">
    <location>
        <begin position="873"/>
        <end position="886"/>
    </location>
</feature>
<feature type="region of interest" description="Disordered" evidence="5">
    <location>
        <begin position="793"/>
        <end position="951"/>
    </location>
</feature>
<feature type="compositionally biased region" description="Basic and acidic residues" evidence="5">
    <location>
        <begin position="1165"/>
        <end position="1175"/>
    </location>
</feature>
<protein>
    <recommendedName>
        <fullName evidence="6">RING-type domain-containing protein</fullName>
    </recommendedName>
</protein>
<name>A0A161TQI7_XYLHT</name>
<keyword evidence="3" id="KW-0862">Zinc</keyword>
<dbReference type="PROSITE" id="PS50089">
    <property type="entry name" value="ZF_RING_2"/>
    <property type="match status" value="1"/>
</dbReference>
<feature type="region of interest" description="Disordered" evidence="5">
    <location>
        <begin position="408"/>
        <end position="766"/>
    </location>
</feature>
<dbReference type="Proteomes" id="UP000076632">
    <property type="component" value="Unassembled WGS sequence"/>
</dbReference>
<evidence type="ECO:0000256" key="2">
    <source>
        <dbReference type="ARBA" id="ARBA00022771"/>
    </source>
</evidence>
<sequence>MEPRRPSIAPATLATADLSEDLDHSASAAAIQSPGSSHILNQRPPNPQQPTFARNASDADVSDRSELHTRPSSQTGSMPSASRFPDAARPAEPSVRSTRSRSLVPDGGTKDGATAAPKQENALPRASTGSPKATKTAGGAGKSDGQEQSRSGKEIVKGLKSQANEELLQGFRTSFDSLRSLVTCRVCVRLLYEPYMISCGHTFCYSCLCQWFVNNKARKTCPDCRSEVKHPPAPAFLVREMTEIFISRAELLPAGETVLEHHKWKKEESELIERDRNNKDPEIGGLFRGCFNHPDVELRAIRDDEDGVERCPMCAWELEDGLCGQCGLRFDDDGRVMRWGAPNFSFSDVDFDDFPSEDLDDEVNMEDDFGIDDESQWDDTRASYSGFDFYDDESYAPPTTFAIQRAINQGNIRPPRRAAFHSAAGSRRRSYTSSLVSDMTISEDGEMGTVEEESEEEEDDEPTSLDGFIVDDETDQVSRGSQPTFRRASQHPSQRRAQRTGPRAPPSDSVSTASHTQTEEDDDDYDEGGAVSTGRRRRPGQRGPSLGRLGRRGPIALTISDDEEHDLSESTQALLRSQRGWSQLDHDTADDMSETNDDDDDDDTMTTVGMPASTIGADRARLGGSLTPTADCPRPNIRPPSRVRNRVIDGSRGIRRRSSVLSVTSSAIDEDGEADDDDSDTGSVIRDRDGDVDMSLESPPQGATINRHARLPPLTVNRPVARREPAGPGPISPSLDGTADVDSDSTSDASIQPARRRRPRRLRQPEYNPMISAILARHQIDMRGNIAQLGDSTANSLEIPRTRTPVARPRTANRNRVSSRSGTPSIAPPFSPLSNGPLPPFSPPLAAAPLRSRTPSVMTTVSTSRSSESPNTATRASTSPAGNPTSLVEAALSPPPPSTLIQTNVNPDPAPLAQPSSSGTHDSGPAVPGSIERPVSRMSSISGSGSSSRRISIPGRDAIATFHGYPATVPFVAPSPGLNFAARSFQGGNPWAGYVRTRPSTNRLREQSSTATLRARNSRRELRSQPSQINIQDIPAPQPVMRPQASRSSLRPMPSQQRLRPQGSTQALRMGSTTPTPQSPIRVGATLPMPGIRHMITGGRRLSDEERRRLGSEVVRRRAEELGRQNSNPFAARTRLARGSQTVGIGSTSGQATEQLHTHPQYHRQTHEASVDDRSQLSLESSRAGIGPVTQRTDLNTSAPQGTLTSNTPSTSARQSSLHRGSRRNLRGSFDGSTMTAPNPGMNAAPVYTRDRANLGNNLGHHSNMLRGLGPMMAGGEPQRLG</sequence>
<dbReference type="GO" id="GO:0061630">
    <property type="term" value="F:ubiquitin protein ligase activity"/>
    <property type="evidence" value="ECO:0007669"/>
    <property type="project" value="TreeGrafter"/>
</dbReference>